<keyword evidence="2" id="KW-1185">Reference proteome</keyword>
<dbReference type="Proteomes" id="UP001208689">
    <property type="component" value="Chromosome"/>
</dbReference>
<name>A0ABY6HNN9_9ARCH</name>
<evidence type="ECO:0000313" key="2">
    <source>
        <dbReference type="Proteomes" id="UP001208689"/>
    </source>
</evidence>
<dbReference type="EMBL" id="CP104013">
    <property type="protein sequence ID" value="UYP45020.1"/>
    <property type="molecule type" value="Genomic_DNA"/>
</dbReference>
<accession>A0ABY6HNN9</accession>
<sequence>MSNTTRFVSNQRRQVEFDKMIQNISKDAQISYTLAQKYTELAICAWESSEKRSVNTLVNENVEARTEQISKMLDYLRTYIKPLINSEKHLDHALIDASIALEDIYKI</sequence>
<protein>
    <submittedName>
        <fullName evidence="1">Uncharacterized protein</fullName>
    </submittedName>
</protein>
<evidence type="ECO:0000313" key="1">
    <source>
        <dbReference type="EMBL" id="UYP45020.1"/>
    </source>
</evidence>
<proteinExistence type="predicted"/>
<organism evidence="1 2">
    <name type="scientific">Candidatus Lokiarchaeum ossiferum</name>
    <dbReference type="NCBI Taxonomy" id="2951803"/>
    <lineage>
        <taxon>Archaea</taxon>
        <taxon>Promethearchaeati</taxon>
        <taxon>Promethearchaeota</taxon>
        <taxon>Promethearchaeia</taxon>
        <taxon>Promethearchaeales</taxon>
        <taxon>Promethearchaeaceae</taxon>
        <taxon>Candidatus Lokiarchaeum</taxon>
    </lineage>
</organism>
<reference evidence="1" key="1">
    <citation type="submission" date="2022-09" db="EMBL/GenBank/DDBJ databases">
        <title>Actin cytoskeleton and complex cell architecture in an #Asgard archaeon.</title>
        <authorList>
            <person name="Ponce Toledo R.I."/>
            <person name="Schleper C."/>
            <person name="Rodrigues Oliveira T."/>
            <person name="Wollweber F."/>
            <person name="Xu J."/>
            <person name="Rittmann S."/>
            <person name="Klingl A."/>
            <person name="Pilhofer M."/>
        </authorList>
    </citation>
    <scope>NUCLEOTIDE SEQUENCE</scope>
    <source>
        <strain evidence="1">B-35</strain>
    </source>
</reference>
<gene>
    <name evidence="1" type="ORF">NEF87_001305</name>
</gene>